<keyword evidence="3" id="KW-1133">Transmembrane helix</keyword>
<dbReference type="SUPFAM" id="SSF53822">
    <property type="entry name" value="Periplasmic binding protein-like I"/>
    <property type="match status" value="1"/>
</dbReference>
<keyword evidence="4" id="KW-0675">Receptor</keyword>
<evidence type="ECO:0000313" key="5">
    <source>
        <dbReference type="Proteomes" id="UP000031036"/>
    </source>
</evidence>
<dbReference type="AlphaFoldDB" id="A0A0B2VJ32"/>
<dbReference type="OMA" id="TIECENY"/>
<reference evidence="4 5" key="1">
    <citation type="submission" date="2014-11" db="EMBL/GenBank/DDBJ databases">
        <title>Genetic blueprint of the zoonotic pathogen Toxocara canis.</title>
        <authorList>
            <person name="Zhu X.-Q."/>
            <person name="Korhonen P.K."/>
            <person name="Cai H."/>
            <person name="Young N.D."/>
            <person name="Nejsum P."/>
            <person name="von Samson-Himmelstjerna G."/>
            <person name="Boag P.R."/>
            <person name="Tan P."/>
            <person name="Li Q."/>
            <person name="Min J."/>
            <person name="Yang Y."/>
            <person name="Wang X."/>
            <person name="Fang X."/>
            <person name="Hall R.S."/>
            <person name="Hofmann A."/>
            <person name="Sternberg P.W."/>
            <person name="Jex A.R."/>
            <person name="Gasser R.B."/>
        </authorList>
    </citation>
    <scope>NUCLEOTIDE SEQUENCE [LARGE SCALE GENOMIC DNA]</scope>
    <source>
        <strain evidence="4">PN_DK_2014</strain>
    </source>
</reference>
<dbReference type="GO" id="GO:0004383">
    <property type="term" value="F:guanylate cyclase activity"/>
    <property type="evidence" value="ECO:0007669"/>
    <property type="project" value="TreeGrafter"/>
</dbReference>
<protein>
    <submittedName>
        <fullName evidence="4">Guanylate cyclase receptor-type gcy-1</fullName>
    </submittedName>
</protein>
<dbReference type="STRING" id="6265.A0A0B2VJ32"/>
<evidence type="ECO:0000256" key="1">
    <source>
        <dbReference type="ARBA" id="ARBA00022741"/>
    </source>
</evidence>
<dbReference type="PANTHER" id="PTHR11920:SF501">
    <property type="entry name" value="GUANYLATE CYCLASE 32E"/>
    <property type="match status" value="1"/>
</dbReference>
<dbReference type="GO" id="GO:0004016">
    <property type="term" value="F:adenylate cyclase activity"/>
    <property type="evidence" value="ECO:0007669"/>
    <property type="project" value="TreeGrafter"/>
</dbReference>
<gene>
    <name evidence="4" type="primary">gcy-1</name>
    <name evidence="4" type="ORF">Tcan_17762</name>
</gene>
<accession>A0A0B2VJ32</accession>
<keyword evidence="2" id="KW-0456">Lyase</keyword>
<dbReference type="GO" id="GO:0005886">
    <property type="term" value="C:plasma membrane"/>
    <property type="evidence" value="ECO:0007669"/>
    <property type="project" value="TreeGrafter"/>
</dbReference>
<dbReference type="Proteomes" id="UP000031036">
    <property type="component" value="Unassembled WGS sequence"/>
</dbReference>
<dbReference type="GO" id="GO:0001653">
    <property type="term" value="F:peptide receptor activity"/>
    <property type="evidence" value="ECO:0007669"/>
    <property type="project" value="TreeGrafter"/>
</dbReference>
<dbReference type="InterPro" id="IPR028082">
    <property type="entry name" value="Peripla_BP_I"/>
</dbReference>
<sequence>MKAAYATNDMTITYKKQLNIVNNITMKDLLDNIKTRARSVNPFWIDRSDEKDNLDDEIKKACNQLLILDNQAINKSLIEFNQKVISRMKDYPFYCTIECENYTQASSQSPFLADAMYIYAKALNRTLTYYPSDGISNGSLIMAATEGNYSGYTGNVIIGKWANRNPIYMLFGMNINEQPEVFVVIPTTGNSSEWLPKYTDATNSIWALRGGFRPVSHPKCGFIGAECPPSFMETNFVYVMVAAVFFVFMVVFVIAVGIYLFRLKTKERERLDQLWQIDYTSLVKHLEKTEASKSKRSVQSTNISMSGQTTFERINETATLSFYYLYQEPVVAKKHSARPRIEKKEAAELRMLIKISGNCAMKIVHMCMAPEMKDQGVGSENECNIVSP</sequence>
<dbReference type="InterPro" id="IPR050401">
    <property type="entry name" value="Cyclic_nucleotide_synthase"/>
</dbReference>
<proteinExistence type="predicted"/>
<dbReference type="PANTHER" id="PTHR11920">
    <property type="entry name" value="GUANYLYL CYCLASE"/>
    <property type="match status" value="1"/>
</dbReference>
<keyword evidence="3" id="KW-0472">Membrane</keyword>
<organism evidence="4 5">
    <name type="scientific">Toxocara canis</name>
    <name type="common">Canine roundworm</name>
    <dbReference type="NCBI Taxonomy" id="6265"/>
    <lineage>
        <taxon>Eukaryota</taxon>
        <taxon>Metazoa</taxon>
        <taxon>Ecdysozoa</taxon>
        <taxon>Nematoda</taxon>
        <taxon>Chromadorea</taxon>
        <taxon>Rhabditida</taxon>
        <taxon>Spirurina</taxon>
        <taxon>Ascaridomorpha</taxon>
        <taxon>Ascaridoidea</taxon>
        <taxon>Toxocaridae</taxon>
        <taxon>Toxocara</taxon>
    </lineage>
</organism>
<evidence type="ECO:0000313" key="4">
    <source>
        <dbReference type="EMBL" id="KHN81452.1"/>
    </source>
</evidence>
<dbReference type="Gene3D" id="3.40.50.2300">
    <property type="match status" value="1"/>
</dbReference>
<keyword evidence="1" id="KW-0547">Nucleotide-binding</keyword>
<evidence type="ECO:0000256" key="2">
    <source>
        <dbReference type="ARBA" id="ARBA00023239"/>
    </source>
</evidence>
<keyword evidence="3" id="KW-0812">Transmembrane</keyword>
<evidence type="ECO:0000256" key="3">
    <source>
        <dbReference type="SAM" id="Phobius"/>
    </source>
</evidence>
<comment type="caution">
    <text evidence="4">The sequence shown here is derived from an EMBL/GenBank/DDBJ whole genome shotgun (WGS) entry which is preliminary data.</text>
</comment>
<dbReference type="OrthoDB" id="5855498at2759"/>
<feature type="transmembrane region" description="Helical" evidence="3">
    <location>
        <begin position="236"/>
        <end position="261"/>
    </location>
</feature>
<name>A0A0B2VJ32_TOXCA</name>
<dbReference type="EMBL" id="JPKZ01001515">
    <property type="protein sequence ID" value="KHN81452.1"/>
    <property type="molecule type" value="Genomic_DNA"/>
</dbReference>
<dbReference type="GO" id="GO:0000166">
    <property type="term" value="F:nucleotide binding"/>
    <property type="evidence" value="ECO:0007669"/>
    <property type="project" value="UniProtKB-KW"/>
</dbReference>
<dbReference type="GO" id="GO:0007168">
    <property type="term" value="P:receptor guanylyl cyclase signaling pathway"/>
    <property type="evidence" value="ECO:0007669"/>
    <property type="project" value="TreeGrafter"/>
</dbReference>
<keyword evidence="5" id="KW-1185">Reference proteome</keyword>